<name>A0AAV1K9Q6_9NEOP</name>
<organism evidence="1 2">
    <name type="scientific">Parnassius mnemosyne</name>
    <name type="common">clouded apollo</name>
    <dbReference type="NCBI Taxonomy" id="213953"/>
    <lineage>
        <taxon>Eukaryota</taxon>
        <taxon>Metazoa</taxon>
        <taxon>Ecdysozoa</taxon>
        <taxon>Arthropoda</taxon>
        <taxon>Hexapoda</taxon>
        <taxon>Insecta</taxon>
        <taxon>Pterygota</taxon>
        <taxon>Neoptera</taxon>
        <taxon>Endopterygota</taxon>
        <taxon>Lepidoptera</taxon>
        <taxon>Glossata</taxon>
        <taxon>Ditrysia</taxon>
        <taxon>Papilionoidea</taxon>
        <taxon>Papilionidae</taxon>
        <taxon>Parnassiinae</taxon>
        <taxon>Parnassini</taxon>
        <taxon>Parnassius</taxon>
        <taxon>Driopa</taxon>
    </lineage>
</organism>
<dbReference type="PANTHER" id="PTHR47326:SF1">
    <property type="entry name" value="HTH PSQ-TYPE DOMAIN-CONTAINING PROTEIN"/>
    <property type="match status" value="1"/>
</dbReference>
<evidence type="ECO:0008006" key="3">
    <source>
        <dbReference type="Google" id="ProtNLM"/>
    </source>
</evidence>
<protein>
    <recommendedName>
        <fullName evidence="3">Transposase</fullName>
    </recommendedName>
</protein>
<dbReference type="EMBL" id="CAVLGL010000001">
    <property type="protein sequence ID" value="CAK1578802.1"/>
    <property type="molecule type" value="Genomic_DNA"/>
</dbReference>
<reference evidence="1 2" key="1">
    <citation type="submission" date="2023-11" db="EMBL/GenBank/DDBJ databases">
        <authorList>
            <person name="Hedman E."/>
            <person name="Englund M."/>
            <person name="Stromberg M."/>
            <person name="Nyberg Akerstrom W."/>
            <person name="Nylinder S."/>
            <person name="Jareborg N."/>
            <person name="Kallberg Y."/>
            <person name="Kronander E."/>
        </authorList>
    </citation>
    <scope>NUCLEOTIDE SEQUENCE [LARGE SCALE GENOMIC DNA]</scope>
</reference>
<proteinExistence type="predicted"/>
<keyword evidence="2" id="KW-1185">Reference proteome</keyword>
<dbReference type="InterPro" id="IPR036397">
    <property type="entry name" value="RNaseH_sf"/>
</dbReference>
<sequence length="109" mass="13054">MAEYRCTWFQHDGAPPHVVRFVRECLNELFDDRWTGRLGLHAWPPRSSDLTPLDFFLWGYVKERVFNRECDSADEMRQRIVDVFDKLRTDFLYLAIQKCIIHCVKESSI</sequence>
<evidence type="ECO:0000313" key="2">
    <source>
        <dbReference type="Proteomes" id="UP001314205"/>
    </source>
</evidence>
<dbReference type="GO" id="GO:0003676">
    <property type="term" value="F:nucleic acid binding"/>
    <property type="evidence" value="ECO:0007669"/>
    <property type="project" value="InterPro"/>
</dbReference>
<comment type="caution">
    <text evidence="1">The sequence shown here is derived from an EMBL/GenBank/DDBJ whole genome shotgun (WGS) entry which is preliminary data.</text>
</comment>
<dbReference type="Gene3D" id="3.30.420.10">
    <property type="entry name" value="Ribonuclease H-like superfamily/Ribonuclease H"/>
    <property type="match status" value="1"/>
</dbReference>
<evidence type="ECO:0000313" key="1">
    <source>
        <dbReference type="EMBL" id="CAK1578802.1"/>
    </source>
</evidence>
<dbReference type="PANTHER" id="PTHR47326">
    <property type="entry name" value="TRANSPOSABLE ELEMENT TC3 TRANSPOSASE-LIKE PROTEIN"/>
    <property type="match status" value="1"/>
</dbReference>
<dbReference type="Proteomes" id="UP001314205">
    <property type="component" value="Unassembled WGS sequence"/>
</dbReference>
<accession>A0AAV1K9Q6</accession>
<dbReference type="AlphaFoldDB" id="A0AAV1K9Q6"/>
<gene>
    <name evidence="1" type="ORF">PARMNEM_LOCUS838</name>
</gene>